<keyword evidence="2" id="KW-0560">Oxidoreductase</keyword>
<dbReference type="PANTHER" id="PTHR46696">
    <property type="entry name" value="P450, PUTATIVE (EUROFUNG)-RELATED"/>
    <property type="match status" value="1"/>
</dbReference>
<evidence type="ECO:0000256" key="2">
    <source>
        <dbReference type="RuleBase" id="RU000461"/>
    </source>
</evidence>
<dbReference type="InterPro" id="IPR001128">
    <property type="entry name" value="Cyt_P450"/>
</dbReference>
<keyword evidence="2" id="KW-0349">Heme</keyword>
<evidence type="ECO:0000256" key="3">
    <source>
        <dbReference type="SAM" id="MobiDB-lite"/>
    </source>
</evidence>
<comment type="caution">
    <text evidence="4">The sequence shown here is derived from an EMBL/GenBank/DDBJ whole genome shotgun (WGS) entry which is preliminary data.</text>
</comment>
<dbReference type="Gene3D" id="1.10.630.10">
    <property type="entry name" value="Cytochrome P450"/>
    <property type="match status" value="1"/>
</dbReference>
<gene>
    <name evidence="4" type="ORF">JOF56_003627</name>
</gene>
<dbReference type="Pfam" id="PF00067">
    <property type="entry name" value="p450"/>
    <property type="match status" value="1"/>
</dbReference>
<sequence>MTRNAKCPFDPPGDLSRIRDVSPLSRMKYPSGHVGWLATGRATVRSVLADSRFSARTELMNLPTPGATSAQPPPAEPGDFTGMDDPRHSRYRRLLTGQFTVRRMRTLTDRIEQITAQQLAEMDRTGPVVDLVQAFARPIPALMICELLGVPYDQREIFQHDAELITGSSDPTEELYAAYGRLQEFLRNLVLAKRAEPSDDILSGLVTSDLTDEELATIAVVLLGAGLGTTMNMLTMGTLAILQQPEQFEAMRENTDQAVEELLRYLTIVPFLVRVALEDVELDGHEIKAGETVTLSLQAANRDPAQFTAPDVLDVQRQSSGHVAFGHGVHQCLGQQLARIEMRVALRGLVDRFPDMRLAVPFEDLRVRADSLIFDVHELPVILR</sequence>
<dbReference type="Proteomes" id="UP001519332">
    <property type="component" value="Unassembled WGS sequence"/>
</dbReference>
<keyword evidence="5" id="KW-1185">Reference proteome</keyword>
<accession>A0ABS4TFP8</accession>
<protein>
    <submittedName>
        <fullName evidence="4">Cytochrome P450</fullName>
    </submittedName>
</protein>
<name>A0ABS4TFP8_9PSEU</name>
<evidence type="ECO:0000256" key="1">
    <source>
        <dbReference type="ARBA" id="ARBA00010617"/>
    </source>
</evidence>
<dbReference type="PRINTS" id="PR00385">
    <property type="entry name" value="P450"/>
</dbReference>
<dbReference type="InterPro" id="IPR002397">
    <property type="entry name" value="Cyt_P450_B"/>
</dbReference>
<keyword evidence="2" id="KW-0503">Monooxygenase</keyword>
<organism evidence="4 5">
    <name type="scientific">Kibdelosporangium banguiense</name>
    <dbReference type="NCBI Taxonomy" id="1365924"/>
    <lineage>
        <taxon>Bacteria</taxon>
        <taxon>Bacillati</taxon>
        <taxon>Actinomycetota</taxon>
        <taxon>Actinomycetes</taxon>
        <taxon>Pseudonocardiales</taxon>
        <taxon>Pseudonocardiaceae</taxon>
        <taxon>Kibdelosporangium</taxon>
    </lineage>
</organism>
<dbReference type="SUPFAM" id="SSF48264">
    <property type="entry name" value="Cytochrome P450"/>
    <property type="match status" value="1"/>
</dbReference>
<keyword evidence="2" id="KW-0408">Iron</keyword>
<comment type="similarity">
    <text evidence="1 2">Belongs to the cytochrome P450 family.</text>
</comment>
<dbReference type="PRINTS" id="PR00359">
    <property type="entry name" value="BP450"/>
</dbReference>
<keyword evidence="2" id="KW-0479">Metal-binding</keyword>
<dbReference type="EMBL" id="JAGINW010000001">
    <property type="protein sequence ID" value="MBP2323242.1"/>
    <property type="molecule type" value="Genomic_DNA"/>
</dbReference>
<feature type="region of interest" description="Disordered" evidence="3">
    <location>
        <begin position="62"/>
        <end position="87"/>
    </location>
</feature>
<dbReference type="InterPro" id="IPR036396">
    <property type="entry name" value="Cyt_P450_sf"/>
</dbReference>
<dbReference type="PROSITE" id="PS00086">
    <property type="entry name" value="CYTOCHROME_P450"/>
    <property type="match status" value="1"/>
</dbReference>
<dbReference type="PANTHER" id="PTHR46696:SF1">
    <property type="entry name" value="CYTOCHROME P450 YJIB-RELATED"/>
    <property type="match status" value="1"/>
</dbReference>
<reference evidence="4 5" key="1">
    <citation type="submission" date="2021-03" db="EMBL/GenBank/DDBJ databases">
        <title>Sequencing the genomes of 1000 actinobacteria strains.</title>
        <authorList>
            <person name="Klenk H.-P."/>
        </authorList>
    </citation>
    <scope>NUCLEOTIDE SEQUENCE [LARGE SCALE GENOMIC DNA]</scope>
    <source>
        <strain evidence="4 5">DSM 46670</strain>
    </source>
</reference>
<dbReference type="InterPro" id="IPR017972">
    <property type="entry name" value="Cyt_P450_CS"/>
</dbReference>
<dbReference type="RefSeq" id="WP_245378293.1">
    <property type="nucleotide sequence ID" value="NZ_JAGINW010000001.1"/>
</dbReference>
<evidence type="ECO:0000313" key="4">
    <source>
        <dbReference type="EMBL" id="MBP2323242.1"/>
    </source>
</evidence>
<evidence type="ECO:0000313" key="5">
    <source>
        <dbReference type="Proteomes" id="UP001519332"/>
    </source>
</evidence>
<dbReference type="CDD" id="cd11030">
    <property type="entry name" value="CYP105-like"/>
    <property type="match status" value="1"/>
</dbReference>
<proteinExistence type="inferred from homology"/>